<organism evidence="2 3">
    <name type="scientific">Microcystis aeruginosa Ma_OC_H_19870700_S124</name>
    <dbReference type="NCBI Taxonomy" id="2486262"/>
    <lineage>
        <taxon>Bacteria</taxon>
        <taxon>Bacillati</taxon>
        <taxon>Cyanobacteriota</taxon>
        <taxon>Cyanophyceae</taxon>
        <taxon>Oscillatoriophycideae</taxon>
        <taxon>Chroococcales</taxon>
        <taxon>Microcystaceae</taxon>
        <taxon>Microcystis</taxon>
    </lineage>
</organism>
<dbReference type="AlphaFoldDB" id="A0A552AER0"/>
<dbReference type="Pfam" id="PF08241">
    <property type="entry name" value="Methyltransf_11"/>
    <property type="match status" value="1"/>
</dbReference>
<dbReference type="Gene3D" id="3.40.50.150">
    <property type="entry name" value="Vaccinia Virus protein VP39"/>
    <property type="match status" value="1"/>
</dbReference>
<evidence type="ECO:0000259" key="1">
    <source>
        <dbReference type="Pfam" id="PF08241"/>
    </source>
</evidence>
<dbReference type="InterPro" id="IPR029063">
    <property type="entry name" value="SAM-dependent_MTases_sf"/>
</dbReference>
<protein>
    <submittedName>
        <fullName evidence="2">Methyltransferase domain-containing protein</fullName>
    </submittedName>
</protein>
<dbReference type="GO" id="GO:0008757">
    <property type="term" value="F:S-adenosylmethionine-dependent methyltransferase activity"/>
    <property type="evidence" value="ECO:0007669"/>
    <property type="project" value="InterPro"/>
</dbReference>
<accession>A0A552AER0</accession>
<dbReference type="EMBL" id="SFBR01000148">
    <property type="protein sequence ID" value="TRT83952.1"/>
    <property type="molecule type" value="Genomic_DNA"/>
</dbReference>
<keyword evidence="2" id="KW-0489">Methyltransferase</keyword>
<feature type="domain" description="Methyltransferase type 11" evidence="1">
    <location>
        <begin position="74"/>
        <end position="117"/>
    </location>
</feature>
<dbReference type="GO" id="GO:0032259">
    <property type="term" value="P:methylation"/>
    <property type="evidence" value="ECO:0007669"/>
    <property type="project" value="UniProtKB-KW"/>
</dbReference>
<keyword evidence="2" id="KW-0808">Transferase</keyword>
<reference evidence="2 3" key="1">
    <citation type="submission" date="2019-01" db="EMBL/GenBank/DDBJ databases">
        <title>Coherence of Microcystis species and biogeography revealed through population genomics.</title>
        <authorList>
            <person name="Perez-Carrascal O.M."/>
            <person name="Terrat Y."/>
            <person name="Giani A."/>
            <person name="Fortin N."/>
            <person name="Tromas N."/>
            <person name="Shapiro B.J."/>
        </authorList>
    </citation>
    <scope>NUCLEOTIDE SEQUENCE [LARGE SCALE GENOMIC DNA]</scope>
    <source>
        <strain evidence="2">Ma_OC_H_19870700_S124</strain>
    </source>
</reference>
<dbReference type="Proteomes" id="UP000316280">
    <property type="component" value="Unassembled WGS sequence"/>
</dbReference>
<dbReference type="InterPro" id="IPR013216">
    <property type="entry name" value="Methyltransf_11"/>
</dbReference>
<evidence type="ECO:0000313" key="3">
    <source>
        <dbReference type="Proteomes" id="UP000316280"/>
    </source>
</evidence>
<comment type="caution">
    <text evidence="2">The sequence shown here is derived from an EMBL/GenBank/DDBJ whole genome shotgun (WGS) entry which is preliminary data.</text>
</comment>
<sequence length="216" mass="25730">MIMINKIVTSTGKITRKASRYVKLQQAKLCLVNFEKPYKFHVGCGSIKLNEWINIDLEKINEVTDIVWTVDQGFPFAEKNSCSFIYNEHFLEHLSVKEAMIFLKDCYRVLVPNGVLRIAMPSLEYTINKYCSDNWQDQDWLTWKGHEFIKTRAEMINIAFRWWGHKWLYDREELHRRLQEAGFEKIRDVEWGCSEIPELRNLETRRDSILICEACK</sequence>
<name>A0A552AER0_MICAE</name>
<evidence type="ECO:0000313" key="2">
    <source>
        <dbReference type="EMBL" id="TRT83952.1"/>
    </source>
</evidence>
<proteinExistence type="predicted"/>
<gene>
    <name evidence="2" type="ORF">EWV63_16390</name>
</gene>
<dbReference type="SUPFAM" id="SSF53335">
    <property type="entry name" value="S-adenosyl-L-methionine-dependent methyltransferases"/>
    <property type="match status" value="1"/>
</dbReference>